<accession>A0A3G9J6M9</accession>
<dbReference type="NCBIfam" id="TIGR03233">
    <property type="entry name" value="DNA_S_dndB"/>
    <property type="match status" value="1"/>
</dbReference>
<dbReference type="InParanoid" id="A0A3G9J6M9"/>
<protein>
    <recommendedName>
        <fullName evidence="3">DNA sulfur modification protein DndB</fullName>
    </recommendedName>
</protein>
<organism evidence="1 2">
    <name type="scientific">Intestinibaculum porci</name>
    <dbReference type="NCBI Taxonomy" id="2487118"/>
    <lineage>
        <taxon>Bacteria</taxon>
        <taxon>Bacillati</taxon>
        <taxon>Bacillota</taxon>
        <taxon>Erysipelotrichia</taxon>
        <taxon>Erysipelotrichales</taxon>
        <taxon>Erysipelotrichaceae</taxon>
        <taxon>Intestinibaculum</taxon>
    </lineage>
</organism>
<dbReference type="InterPro" id="IPR017642">
    <property type="entry name" value="DNA_S_mod_DndB"/>
</dbReference>
<name>A0A3G9J6M9_9FIRM</name>
<dbReference type="KEGG" id="ebm:SG0102_12160"/>
<proteinExistence type="predicted"/>
<dbReference type="REBASE" id="278698">
    <property type="entry name" value="M.Eba102DndBP"/>
</dbReference>
<dbReference type="CDD" id="cd16412">
    <property type="entry name" value="dndB"/>
    <property type="match status" value="1"/>
</dbReference>
<keyword evidence="2" id="KW-1185">Reference proteome</keyword>
<dbReference type="NCBIfam" id="TIGR03187">
    <property type="entry name" value="DGQHR"/>
    <property type="match status" value="1"/>
</dbReference>
<evidence type="ECO:0008006" key="3">
    <source>
        <dbReference type="Google" id="ProtNLM"/>
    </source>
</evidence>
<dbReference type="EMBL" id="AP019309">
    <property type="protein sequence ID" value="BBH26282.1"/>
    <property type="molecule type" value="Genomic_DNA"/>
</dbReference>
<evidence type="ECO:0000313" key="2">
    <source>
        <dbReference type="Proteomes" id="UP000268059"/>
    </source>
</evidence>
<dbReference type="Pfam" id="PF14072">
    <property type="entry name" value="DndB"/>
    <property type="match status" value="1"/>
</dbReference>
<dbReference type="OrthoDB" id="3524978at2"/>
<evidence type="ECO:0000313" key="1">
    <source>
        <dbReference type="EMBL" id="BBH26282.1"/>
    </source>
</evidence>
<reference evidence="1 2" key="1">
    <citation type="submission" date="2018-11" db="EMBL/GenBank/DDBJ databases">
        <title>Novel Erysipelotrichaceae bacterium isolated from small intestine of a swine.</title>
        <authorList>
            <person name="Kim J.S."/>
            <person name="Choe H."/>
            <person name="Lee Y.R."/>
            <person name="Kim K.M."/>
            <person name="Park D.S."/>
        </authorList>
    </citation>
    <scope>NUCLEOTIDE SEQUENCE [LARGE SCALE GENOMIC DNA]</scope>
    <source>
        <strain evidence="1 2">SG0102</strain>
    </source>
</reference>
<dbReference type="AlphaFoldDB" id="A0A3G9J6M9"/>
<dbReference type="RefSeq" id="WP_125119173.1">
    <property type="nucleotide sequence ID" value="NZ_AP019309.1"/>
</dbReference>
<gene>
    <name evidence="1" type="ORF">SG0102_12160</name>
</gene>
<sequence>MDYVYKFPVVKGVQAGREYYIAMVPLKMIEKLFPSDNEYVAPEFRAQRRLNISRIPVISRYILENRESYVFSALAASIDGDFKFIESEQMNNTGILEVSMDAKFLINDGQHRQAAILEALKEDESLKDETISIVFYNDLGLKRSQQIFTDLNKHAVKTSNSISELYDSRDELANLTRSVVNEVKFLDKYTDKEKDNLGKYSSKLFTLNNFYNANQKIVHSAKPSEKDHQFVLNFWSLVAKYMPQWNDLERNEITKVILRQDYIATQNVVLQALGRVGGYLYLHSEINLEEKLSKLDQVDWLRSAPCWKERIINESGKIITNQNAIILASNIIKQYLQINLSDDEIKKENKFLEKKSI</sequence>
<dbReference type="Proteomes" id="UP000268059">
    <property type="component" value="Chromosome"/>
</dbReference>
<dbReference type="InterPro" id="IPR017601">
    <property type="entry name" value="DGQHR-contain_dom"/>
</dbReference>